<protein>
    <submittedName>
        <fullName evidence="1">Uncharacterized protein</fullName>
    </submittedName>
</protein>
<evidence type="ECO:0000313" key="1">
    <source>
        <dbReference type="EMBL" id="CCW34783.1"/>
    </source>
</evidence>
<name>S0EU41_CHTCT</name>
<reference evidence="2" key="1">
    <citation type="submission" date="2013-03" db="EMBL/GenBank/DDBJ databases">
        <title>Genome sequence of Chthonomonas calidirosea, the first sequenced genome from the Armatimonadetes phylum (formally candidate division OP10).</title>
        <authorList>
            <person name="Lee K.C.Y."/>
            <person name="Morgan X.C."/>
            <person name="Dunfield P.F."/>
            <person name="Tamas I."/>
            <person name="Houghton K.M."/>
            <person name="Vyssotski M."/>
            <person name="Ryan J.L.J."/>
            <person name="Lagutin K."/>
            <person name="McDonald I.R."/>
            <person name="Stott M.B."/>
        </authorList>
    </citation>
    <scope>NUCLEOTIDE SEQUENCE [LARGE SCALE GENOMIC DNA]</scope>
    <source>
        <strain evidence="2">DSM 23976 / ICMP 18418 / T49</strain>
    </source>
</reference>
<dbReference type="Proteomes" id="UP000014227">
    <property type="component" value="Chromosome I"/>
</dbReference>
<proteinExistence type="predicted"/>
<dbReference type="RefSeq" id="WP_016482334.1">
    <property type="nucleotide sequence ID" value="NC_021487.1"/>
</dbReference>
<dbReference type="PATRIC" id="fig|1303518.3.peg.970"/>
<accession>S0EU41</accession>
<dbReference type="EMBL" id="HF951689">
    <property type="protein sequence ID" value="CCW34783.1"/>
    <property type="molecule type" value="Genomic_DNA"/>
</dbReference>
<dbReference type="AlphaFoldDB" id="S0EU41"/>
<dbReference type="HOGENOM" id="CLU_2286493_0_0_0"/>
<evidence type="ECO:0000313" key="2">
    <source>
        <dbReference type="Proteomes" id="UP000014227"/>
    </source>
</evidence>
<sequence>MSIDASGAFADTMVYAKWKGINYSRQYAIPSNPRTANQLYIRDYFTTAVAAWQAEDQATKDAWNQAASGKPPSGFNLYVGEYVSYRMANGGAMPPSPFMPS</sequence>
<organism evidence="1 2">
    <name type="scientific">Chthonomonas calidirosea (strain DSM 23976 / ICMP 18418 / T49)</name>
    <dbReference type="NCBI Taxonomy" id="1303518"/>
    <lineage>
        <taxon>Bacteria</taxon>
        <taxon>Bacillati</taxon>
        <taxon>Armatimonadota</taxon>
        <taxon>Chthonomonadia</taxon>
        <taxon>Chthonomonadales</taxon>
        <taxon>Chthonomonadaceae</taxon>
        <taxon>Chthonomonas</taxon>
    </lineage>
</organism>
<dbReference type="InParanoid" id="S0EU41"/>
<dbReference type="STRING" id="454171.CP488_00195"/>
<gene>
    <name evidence="1" type="ORF">CCALI_00961</name>
</gene>
<dbReference type="KEGG" id="ccz:CCALI_00961"/>
<dbReference type="OrthoDB" id="1724034at2"/>
<keyword evidence="2" id="KW-1185">Reference proteome</keyword>